<feature type="region of interest" description="Disordered" evidence="1">
    <location>
        <begin position="28"/>
        <end position="84"/>
    </location>
</feature>
<evidence type="ECO:0000256" key="1">
    <source>
        <dbReference type="SAM" id="MobiDB-lite"/>
    </source>
</evidence>
<reference evidence="3" key="1">
    <citation type="submission" date="2022-11" db="UniProtKB">
        <authorList>
            <consortium name="WormBaseParasite"/>
        </authorList>
    </citation>
    <scope>IDENTIFICATION</scope>
</reference>
<feature type="compositionally biased region" description="Low complexity" evidence="1">
    <location>
        <begin position="31"/>
        <end position="43"/>
    </location>
</feature>
<evidence type="ECO:0000313" key="3">
    <source>
        <dbReference type="WBParaSite" id="jg13420"/>
    </source>
</evidence>
<feature type="region of interest" description="Disordered" evidence="1">
    <location>
        <begin position="113"/>
        <end position="133"/>
    </location>
</feature>
<proteinExistence type="predicted"/>
<dbReference type="AlphaFoldDB" id="A0A915CWS3"/>
<feature type="compositionally biased region" description="Polar residues" evidence="1">
    <location>
        <begin position="72"/>
        <end position="84"/>
    </location>
</feature>
<evidence type="ECO:0000313" key="2">
    <source>
        <dbReference type="Proteomes" id="UP000887574"/>
    </source>
</evidence>
<sequence length="133" mass="14406">MTPSNLTGTNPTVTHLMIPATIVSLTATIDPPTKSPTSLLTSTPRHRHSSTKTTENTAKTKRVRPTKPTTVSLESGATSKSGRLTAATTKTTRNSLFGFFDQTTVLPTTIAKKVDPRNQPKQGFPRIFKTQTQ</sequence>
<protein>
    <submittedName>
        <fullName evidence="3">Uncharacterized protein</fullName>
    </submittedName>
</protein>
<accession>A0A915CWS3</accession>
<name>A0A915CWS3_9BILA</name>
<keyword evidence="2" id="KW-1185">Reference proteome</keyword>
<dbReference type="WBParaSite" id="jg13420">
    <property type="protein sequence ID" value="jg13420"/>
    <property type="gene ID" value="jg13420"/>
</dbReference>
<organism evidence="2 3">
    <name type="scientific">Ditylenchus dipsaci</name>
    <dbReference type="NCBI Taxonomy" id="166011"/>
    <lineage>
        <taxon>Eukaryota</taxon>
        <taxon>Metazoa</taxon>
        <taxon>Ecdysozoa</taxon>
        <taxon>Nematoda</taxon>
        <taxon>Chromadorea</taxon>
        <taxon>Rhabditida</taxon>
        <taxon>Tylenchina</taxon>
        <taxon>Tylenchomorpha</taxon>
        <taxon>Sphaerularioidea</taxon>
        <taxon>Anguinidae</taxon>
        <taxon>Anguininae</taxon>
        <taxon>Ditylenchus</taxon>
    </lineage>
</organism>
<dbReference type="Proteomes" id="UP000887574">
    <property type="component" value="Unplaced"/>
</dbReference>